<feature type="region of interest" description="Disordered" evidence="1">
    <location>
        <begin position="1"/>
        <end position="20"/>
    </location>
</feature>
<proteinExistence type="predicted"/>
<comment type="caution">
    <text evidence="2">The sequence shown here is derived from an EMBL/GenBank/DDBJ whole genome shotgun (WGS) entry which is preliminary data.</text>
</comment>
<gene>
    <name evidence="2" type="ORF">V5O48_012586</name>
</gene>
<keyword evidence="3" id="KW-1185">Reference proteome</keyword>
<evidence type="ECO:0000256" key="1">
    <source>
        <dbReference type="SAM" id="MobiDB-lite"/>
    </source>
</evidence>
<sequence>MGKKSTPRAPRAAPYNKKKGDARANALLRRGLGDLRVMYGLPEPVAPVGAENERRKIIKQDMYLGSNARVTNSQHERFNSLGQWFFVSKSLDGEGDKPAIFWDKWVIPEDGLLNNPDVKSALALREKIWGNLAKDDKDNGSENNSDNDSEFDGERGNSNEVKKEDSDSEVEIVSFVPRVKAKQEVHDDSFGDDSDIEFVGEHPSSDTIVGDNDEDMKPSTSSPRKQQERKPTTLKGHRTKSGTANKVAYYLRVYAWVRDNEKPKDLDIPISKGNTGTLQLDEIKEQLGKIEVEAGQQIHRYVFKKKDSKWKPLLWSIPFPIKKKDILVIKLAAVKDLKNWQHYKDQTFAHLL</sequence>
<dbReference type="Proteomes" id="UP001465976">
    <property type="component" value="Unassembled WGS sequence"/>
</dbReference>
<evidence type="ECO:0000313" key="2">
    <source>
        <dbReference type="EMBL" id="KAL0569377.1"/>
    </source>
</evidence>
<feature type="compositionally biased region" description="Basic and acidic residues" evidence="1">
    <location>
        <begin position="152"/>
        <end position="165"/>
    </location>
</feature>
<protein>
    <submittedName>
        <fullName evidence="2">Uncharacterized protein</fullName>
    </submittedName>
</protein>
<evidence type="ECO:0000313" key="3">
    <source>
        <dbReference type="Proteomes" id="UP001465976"/>
    </source>
</evidence>
<feature type="region of interest" description="Disordered" evidence="1">
    <location>
        <begin position="183"/>
        <end position="239"/>
    </location>
</feature>
<accession>A0ABR3F2F8</accession>
<feature type="region of interest" description="Disordered" evidence="1">
    <location>
        <begin position="133"/>
        <end position="169"/>
    </location>
</feature>
<organism evidence="2 3">
    <name type="scientific">Marasmius crinis-equi</name>
    <dbReference type="NCBI Taxonomy" id="585013"/>
    <lineage>
        <taxon>Eukaryota</taxon>
        <taxon>Fungi</taxon>
        <taxon>Dikarya</taxon>
        <taxon>Basidiomycota</taxon>
        <taxon>Agaricomycotina</taxon>
        <taxon>Agaricomycetes</taxon>
        <taxon>Agaricomycetidae</taxon>
        <taxon>Agaricales</taxon>
        <taxon>Marasmiineae</taxon>
        <taxon>Marasmiaceae</taxon>
        <taxon>Marasmius</taxon>
    </lineage>
</organism>
<reference evidence="2 3" key="1">
    <citation type="submission" date="2024-02" db="EMBL/GenBank/DDBJ databases">
        <title>A draft genome for the cacao thread blight pathogen Marasmius crinis-equi.</title>
        <authorList>
            <person name="Cohen S.P."/>
            <person name="Baruah I.K."/>
            <person name="Amoako-Attah I."/>
            <person name="Bukari Y."/>
            <person name="Meinhardt L.W."/>
            <person name="Bailey B.A."/>
        </authorList>
    </citation>
    <scope>NUCLEOTIDE SEQUENCE [LARGE SCALE GENOMIC DNA]</scope>
    <source>
        <strain evidence="2 3">GH-76</strain>
    </source>
</reference>
<name>A0ABR3F2F8_9AGAR</name>
<dbReference type="EMBL" id="JBAHYK010001131">
    <property type="protein sequence ID" value="KAL0569377.1"/>
    <property type="molecule type" value="Genomic_DNA"/>
</dbReference>